<dbReference type="GO" id="GO:0005524">
    <property type="term" value="F:ATP binding"/>
    <property type="evidence" value="ECO:0007669"/>
    <property type="project" value="UniProtKB-KW"/>
</dbReference>
<keyword evidence="4 7" id="KW-0418">Kinase</keyword>
<dbReference type="Proteomes" id="UP001154420">
    <property type="component" value="Unassembled WGS sequence"/>
</dbReference>
<dbReference type="OrthoDB" id="9768808at2"/>
<reference evidence="9" key="1">
    <citation type="submission" date="2018-09" db="EMBL/GenBank/DDBJ databases">
        <title>Murine metabolic-syndrome-specific gut microbial biobank.</title>
        <authorList>
            <person name="Liu C."/>
        </authorList>
    </citation>
    <scope>NUCLEOTIDE SEQUENCE</scope>
    <source>
        <strain evidence="9">D42-62</strain>
    </source>
</reference>
<dbReference type="InterPro" id="IPR050267">
    <property type="entry name" value="Anti-sigma-factor_SerPK"/>
</dbReference>
<dbReference type="SUPFAM" id="SSF55874">
    <property type="entry name" value="ATPase domain of HSP90 chaperone/DNA topoisomerase II/histidine kinase"/>
    <property type="match status" value="1"/>
</dbReference>
<evidence type="ECO:0000256" key="1">
    <source>
        <dbReference type="ARBA" id="ARBA00022527"/>
    </source>
</evidence>
<evidence type="ECO:0000256" key="5">
    <source>
        <dbReference type="ARBA" id="ARBA00022840"/>
    </source>
</evidence>
<dbReference type="EC" id="2.7.11.1" evidence="7"/>
<dbReference type="GO" id="GO:0030436">
    <property type="term" value="P:asexual sporulation"/>
    <property type="evidence" value="ECO:0007669"/>
    <property type="project" value="UniProtKB-UniRule"/>
</dbReference>
<dbReference type="AlphaFoldDB" id="A0A9X5BF91"/>
<evidence type="ECO:0000256" key="3">
    <source>
        <dbReference type="ARBA" id="ARBA00022741"/>
    </source>
</evidence>
<dbReference type="RefSeq" id="WP_160560042.1">
    <property type="nucleotide sequence ID" value="NZ_QZDT01000014.1"/>
</dbReference>
<comment type="function">
    <text evidence="7">Binds to sigma F and blocks its ability to form an RNA polymerase holoenzyme (E-sigma F). Phosphorylates SpoIIAA on a serine residue. This phosphorylation may enable SpoIIAA to act as an anti-anti-sigma factor that counteracts SpoIIAB and thus releases sigma F from inhibition.</text>
</comment>
<dbReference type="Pfam" id="PF13581">
    <property type="entry name" value="HATPase_c_2"/>
    <property type="match status" value="1"/>
</dbReference>
<keyword evidence="10" id="KW-1185">Reference proteome</keyword>
<keyword evidence="3 7" id="KW-0547">Nucleotide-binding</keyword>
<keyword evidence="5 7" id="KW-0067">ATP-binding</keyword>
<comment type="caution">
    <text evidence="9">The sequence shown here is derived from an EMBL/GenBank/DDBJ whole genome shotgun (WGS) entry which is preliminary data.</text>
</comment>
<dbReference type="InterPro" id="IPR036890">
    <property type="entry name" value="HATPase_C_sf"/>
</dbReference>
<name>A0A9X5BF91_9FIRM</name>
<dbReference type="Gene3D" id="3.30.565.10">
    <property type="entry name" value="Histidine kinase-like ATPase, C-terminal domain"/>
    <property type="match status" value="1"/>
</dbReference>
<comment type="catalytic activity">
    <reaction evidence="7">
        <text>L-threonyl-[protein] + ATP = O-phospho-L-threonyl-[protein] + ADP + H(+)</text>
        <dbReference type="Rhea" id="RHEA:46608"/>
        <dbReference type="Rhea" id="RHEA-COMP:11060"/>
        <dbReference type="Rhea" id="RHEA-COMP:11605"/>
        <dbReference type="ChEBI" id="CHEBI:15378"/>
        <dbReference type="ChEBI" id="CHEBI:30013"/>
        <dbReference type="ChEBI" id="CHEBI:30616"/>
        <dbReference type="ChEBI" id="CHEBI:61977"/>
        <dbReference type="ChEBI" id="CHEBI:456216"/>
        <dbReference type="EC" id="2.7.11.1"/>
    </reaction>
</comment>
<keyword evidence="2 7" id="KW-0808">Transferase</keyword>
<evidence type="ECO:0000256" key="6">
    <source>
        <dbReference type="ARBA" id="ARBA00022969"/>
    </source>
</evidence>
<comment type="catalytic activity">
    <reaction evidence="7">
        <text>L-seryl-[protein] + ATP = O-phospho-L-seryl-[protein] + ADP + H(+)</text>
        <dbReference type="Rhea" id="RHEA:17989"/>
        <dbReference type="Rhea" id="RHEA-COMP:9863"/>
        <dbReference type="Rhea" id="RHEA-COMP:11604"/>
        <dbReference type="ChEBI" id="CHEBI:15378"/>
        <dbReference type="ChEBI" id="CHEBI:29999"/>
        <dbReference type="ChEBI" id="CHEBI:30616"/>
        <dbReference type="ChEBI" id="CHEBI:83421"/>
        <dbReference type="ChEBI" id="CHEBI:456216"/>
        <dbReference type="EC" id="2.7.11.1"/>
    </reaction>
</comment>
<dbReference type="PANTHER" id="PTHR35526">
    <property type="entry name" value="ANTI-SIGMA-F FACTOR RSBW-RELATED"/>
    <property type="match status" value="1"/>
</dbReference>
<evidence type="ECO:0000313" key="10">
    <source>
        <dbReference type="Proteomes" id="UP001154420"/>
    </source>
</evidence>
<dbReference type="HAMAP" id="MF_00637">
    <property type="entry name" value="Anti_sigma_F"/>
    <property type="match status" value="1"/>
</dbReference>
<dbReference type="GO" id="GO:0030435">
    <property type="term" value="P:sporulation resulting in formation of a cellular spore"/>
    <property type="evidence" value="ECO:0007669"/>
    <property type="project" value="UniProtKB-KW"/>
</dbReference>
<organism evidence="9 10">
    <name type="scientific">Parablautia muri</name>
    <dbReference type="NCBI Taxonomy" id="2320879"/>
    <lineage>
        <taxon>Bacteria</taxon>
        <taxon>Bacillati</taxon>
        <taxon>Bacillota</taxon>
        <taxon>Clostridia</taxon>
        <taxon>Lachnospirales</taxon>
        <taxon>Lachnospiraceae</taxon>
        <taxon>Parablautia</taxon>
    </lineage>
</organism>
<dbReference type="GO" id="GO:0042174">
    <property type="term" value="P:negative regulation of sporulation resulting in formation of a cellular spore"/>
    <property type="evidence" value="ECO:0007669"/>
    <property type="project" value="InterPro"/>
</dbReference>
<dbReference type="GO" id="GO:0004674">
    <property type="term" value="F:protein serine/threonine kinase activity"/>
    <property type="evidence" value="ECO:0007669"/>
    <property type="project" value="UniProtKB-KW"/>
</dbReference>
<evidence type="ECO:0000259" key="8">
    <source>
        <dbReference type="SMART" id="SM00387"/>
    </source>
</evidence>
<dbReference type="InterPro" id="IPR003594">
    <property type="entry name" value="HATPase_dom"/>
</dbReference>
<evidence type="ECO:0000256" key="4">
    <source>
        <dbReference type="ARBA" id="ARBA00022777"/>
    </source>
</evidence>
<dbReference type="PANTHER" id="PTHR35526:SF3">
    <property type="entry name" value="ANTI-SIGMA-F FACTOR RSBW"/>
    <property type="match status" value="1"/>
</dbReference>
<feature type="domain" description="Histidine kinase/HSP90-like ATPase" evidence="8">
    <location>
        <begin position="43"/>
        <end position="156"/>
    </location>
</feature>
<evidence type="ECO:0000256" key="7">
    <source>
        <dbReference type="HAMAP-Rule" id="MF_00637"/>
    </source>
</evidence>
<proteinExistence type="inferred from homology"/>
<keyword evidence="6 7" id="KW-0749">Sporulation</keyword>
<comment type="similarity">
    <text evidence="7">Belongs to the anti-sigma-factor family.</text>
</comment>
<dbReference type="SMART" id="SM00387">
    <property type="entry name" value="HATPase_c"/>
    <property type="match status" value="1"/>
</dbReference>
<protein>
    <recommendedName>
        <fullName evidence="7">Anti-sigma F factor</fullName>
        <ecNumber evidence="7">2.7.11.1</ecNumber>
    </recommendedName>
    <alternativeName>
        <fullName evidence="7">Stage II sporulation protein AB</fullName>
    </alternativeName>
</protein>
<dbReference type="InterPro" id="IPR010194">
    <property type="entry name" value="Anti-sigma_F"/>
</dbReference>
<dbReference type="GO" id="GO:0016989">
    <property type="term" value="F:sigma factor antagonist activity"/>
    <property type="evidence" value="ECO:0007669"/>
    <property type="project" value="InterPro"/>
</dbReference>
<evidence type="ECO:0000313" key="9">
    <source>
        <dbReference type="EMBL" id="NBJ92959.1"/>
    </source>
</evidence>
<evidence type="ECO:0000256" key="2">
    <source>
        <dbReference type="ARBA" id="ARBA00022679"/>
    </source>
</evidence>
<gene>
    <name evidence="7" type="primary">spoIIAB</name>
    <name evidence="9" type="ORF">D5281_10215</name>
</gene>
<dbReference type="NCBIfam" id="TIGR01925">
    <property type="entry name" value="spIIAB"/>
    <property type="match status" value="1"/>
</dbReference>
<accession>A0A9X5BF91</accession>
<keyword evidence="1 7" id="KW-0723">Serine/threonine-protein kinase</keyword>
<dbReference type="EMBL" id="QZDT01000014">
    <property type="protein sequence ID" value="NBJ92959.1"/>
    <property type="molecule type" value="Genomic_DNA"/>
</dbReference>
<sequence>METKNNTRLRNEMEITFDAVSVNEAFARVAVAAFVTPLNPTMEEISDIKTAVSEAVTNAIIHGYDSELWQGDCQEEKNQVYLRCVIEDDVLEVEVRDTGKGIEDIEQAMEPLFTTKPELDRSGMGFAFMEAFMDDLEVESRPGCGTVVLMKKKLGTTAWLLQEE</sequence>